<comment type="caution">
    <text evidence="1">The sequence shown here is derived from an EMBL/GenBank/DDBJ whole genome shotgun (WGS) entry which is preliminary data.</text>
</comment>
<evidence type="ECO:0000313" key="1">
    <source>
        <dbReference type="EMBL" id="GKH82690.1"/>
    </source>
</evidence>
<reference evidence="1" key="1">
    <citation type="submission" date="2022-01" db="EMBL/GenBank/DDBJ databases">
        <title>Novel bile acid biosynthetic pathways are enriched in the microbiome of centenarians.</title>
        <authorList>
            <person name="Sato Y."/>
            <person name="Atarashi K."/>
            <person name="Plichta R.D."/>
            <person name="Arai Y."/>
            <person name="Sasajima S."/>
            <person name="Kearney M.S."/>
            <person name="Suda W."/>
            <person name="Takeshita K."/>
            <person name="Sasaki T."/>
            <person name="Okamoto S."/>
            <person name="Skelly N.A."/>
            <person name="Okamura Y."/>
            <person name="Vlamakis H."/>
            <person name="Li Y."/>
            <person name="Tanoue T."/>
            <person name="Takei H."/>
            <person name="Nittono H."/>
            <person name="Narushima S."/>
            <person name="Irie J."/>
            <person name="Itoh H."/>
            <person name="Moriya K."/>
            <person name="Sugiura Y."/>
            <person name="Suematsu M."/>
            <person name="Moritoki N."/>
            <person name="Shibata S."/>
            <person name="Littman R.D."/>
            <person name="Fischbach A.M."/>
            <person name="Uwamino Y."/>
            <person name="Inoue T."/>
            <person name="Honda A."/>
            <person name="Hattori M."/>
            <person name="Murai T."/>
            <person name="Xavier J.R."/>
            <person name="Hirose N."/>
            <person name="Honda K."/>
        </authorList>
    </citation>
    <scope>NUCLEOTIDE SEQUENCE</scope>
    <source>
        <strain evidence="1">CE91-St7</strain>
    </source>
</reference>
<dbReference type="AlphaFoldDB" id="A0AA37KL43"/>
<sequence length="68" mass="8192">MSNIHFQQNLNNRKEKLREEQHTIVGFSFGEWFVEKMLSKYSAVYKWITLPVQQFIVFTIIIKSVEKL</sequence>
<accession>A0AA37KL43</accession>
<evidence type="ECO:0000313" key="2">
    <source>
        <dbReference type="Proteomes" id="UP001055104"/>
    </source>
</evidence>
<dbReference type="EMBL" id="BQOB01000001">
    <property type="protein sequence ID" value="GKH82690.1"/>
    <property type="molecule type" value="Genomic_DNA"/>
</dbReference>
<gene>
    <name evidence="1" type="ORF">CE91St7_35740</name>
</gene>
<dbReference type="Proteomes" id="UP001055104">
    <property type="component" value="Unassembled WGS sequence"/>
</dbReference>
<organism evidence="1 2">
    <name type="scientific">Phocaeicola dorei</name>
    <dbReference type="NCBI Taxonomy" id="357276"/>
    <lineage>
        <taxon>Bacteria</taxon>
        <taxon>Pseudomonadati</taxon>
        <taxon>Bacteroidota</taxon>
        <taxon>Bacteroidia</taxon>
        <taxon>Bacteroidales</taxon>
        <taxon>Bacteroidaceae</taxon>
        <taxon>Phocaeicola</taxon>
    </lineage>
</organism>
<protein>
    <submittedName>
        <fullName evidence="1">Uncharacterized protein</fullName>
    </submittedName>
</protein>
<proteinExistence type="predicted"/>
<name>A0AA37KL43_9BACT</name>